<organism evidence="3 4">
    <name type="scientific">Clostridium tarantellae</name>
    <dbReference type="NCBI Taxonomy" id="39493"/>
    <lineage>
        <taxon>Bacteria</taxon>
        <taxon>Bacillati</taxon>
        <taxon>Bacillota</taxon>
        <taxon>Clostridia</taxon>
        <taxon>Eubacteriales</taxon>
        <taxon>Clostridiaceae</taxon>
        <taxon>Clostridium</taxon>
    </lineage>
</organism>
<dbReference type="Proteomes" id="UP000430345">
    <property type="component" value="Unassembled WGS sequence"/>
</dbReference>
<accession>A0A6I1MJ18</accession>
<dbReference type="PANTHER" id="PTHR43022">
    <property type="entry name" value="PROTEIN SMF"/>
    <property type="match status" value="1"/>
</dbReference>
<dbReference type="Pfam" id="PF02481">
    <property type="entry name" value="DNA_processg_A"/>
    <property type="match status" value="1"/>
</dbReference>
<keyword evidence="4" id="KW-1185">Reference proteome</keyword>
<evidence type="ECO:0000256" key="1">
    <source>
        <dbReference type="ARBA" id="ARBA00006525"/>
    </source>
</evidence>
<dbReference type="PANTHER" id="PTHR43022:SF1">
    <property type="entry name" value="PROTEIN SMF"/>
    <property type="match status" value="1"/>
</dbReference>
<sequence length="353" mass="40216">MEDVVKYKIWLSVLKISDKMKLELLKFFKNEKDLYENKNKIKNIQSKWAKEFQKNMDCLDITSIEKSILNKEYKITTYNDKDYPTNLKSIYNPPYCIFYRGNISLLNVRESIAIVGSRKCTVYGKESTKYICTELGKKCINIISGGALGIDTIAHKTCVTNKHYNVAVLGCGINVTYPVYNKALYDEIEKIGVIITEFLPNTKPYSFNFPKRNRIISGLSKGVVVIEAGEKSGSLITCNYALEQGKDVIAVPGSIFSPQSLGCNKIIQDGAYIFTTIENMLYNLAINYKKDKKLEFCGLKGKIIKLLEEKVMHIDEIINNMNVDTDIIHELLCELQFENEINMISGNYFAKIL</sequence>
<comment type="similarity">
    <text evidence="1">Belongs to the DprA/Smf family.</text>
</comment>
<dbReference type="NCBIfam" id="TIGR00732">
    <property type="entry name" value="dprA"/>
    <property type="match status" value="1"/>
</dbReference>
<evidence type="ECO:0000313" key="3">
    <source>
        <dbReference type="EMBL" id="MPQ42398.1"/>
    </source>
</evidence>
<dbReference type="InterPro" id="IPR003488">
    <property type="entry name" value="DprA"/>
</dbReference>
<comment type="caution">
    <text evidence="3">The sequence shown here is derived from an EMBL/GenBank/DDBJ whole genome shotgun (WGS) entry which is preliminary data.</text>
</comment>
<dbReference type="RefSeq" id="WP_152886988.1">
    <property type="nucleotide sequence ID" value="NZ_WHJC01000006.1"/>
</dbReference>
<evidence type="ECO:0000259" key="2">
    <source>
        <dbReference type="Pfam" id="PF02481"/>
    </source>
</evidence>
<evidence type="ECO:0000313" key="4">
    <source>
        <dbReference type="Proteomes" id="UP000430345"/>
    </source>
</evidence>
<gene>
    <name evidence="3" type="primary">dprA</name>
    <name evidence="3" type="ORF">GBZ86_01275</name>
</gene>
<dbReference type="InterPro" id="IPR057666">
    <property type="entry name" value="DrpA_SLOG"/>
</dbReference>
<reference evidence="3 4" key="1">
    <citation type="submission" date="2019-10" db="EMBL/GenBank/DDBJ databases">
        <title>The Genome Sequence of Clostridium tarantellae Isolated from Fish Brain.</title>
        <authorList>
            <person name="Bano L."/>
            <person name="Kiel M."/>
            <person name="Sales G."/>
            <person name="Doxey A.C."/>
            <person name="Mansfield M.J."/>
            <person name="Schiavone M."/>
            <person name="Rossetto O."/>
            <person name="Pirazzini M."/>
            <person name="Dobrindt U."/>
            <person name="Montecucco C."/>
        </authorList>
    </citation>
    <scope>NUCLEOTIDE SEQUENCE [LARGE SCALE GENOMIC DNA]</scope>
    <source>
        <strain evidence="3 4">DSM 3997</strain>
    </source>
</reference>
<dbReference type="GO" id="GO:0009294">
    <property type="term" value="P:DNA-mediated transformation"/>
    <property type="evidence" value="ECO:0007669"/>
    <property type="project" value="InterPro"/>
</dbReference>
<dbReference type="OrthoDB" id="9785707at2"/>
<dbReference type="SUPFAM" id="SSF102405">
    <property type="entry name" value="MCP/YpsA-like"/>
    <property type="match status" value="1"/>
</dbReference>
<dbReference type="EMBL" id="WHJC01000006">
    <property type="protein sequence ID" value="MPQ42398.1"/>
    <property type="molecule type" value="Genomic_DNA"/>
</dbReference>
<protein>
    <submittedName>
        <fullName evidence="3">DNA-protecting protein DprA</fullName>
    </submittedName>
</protein>
<feature type="domain" description="Smf/DprA SLOG" evidence="2">
    <location>
        <begin position="74"/>
        <end position="284"/>
    </location>
</feature>
<proteinExistence type="inferred from homology"/>
<dbReference type="Gene3D" id="3.40.50.450">
    <property type="match status" value="1"/>
</dbReference>
<dbReference type="AlphaFoldDB" id="A0A6I1MJ18"/>
<name>A0A6I1MJ18_9CLOT</name>